<reference evidence="3" key="1">
    <citation type="submission" date="2023-07" db="EMBL/GenBank/DDBJ databases">
        <title>30 novel species of actinomycetes from the DSMZ collection.</title>
        <authorList>
            <person name="Nouioui I."/>
        </authorList>
    </citation>
    <scope>NUCLEOTIDE SEQUENCE [LARGE SCALE GENOMIC DNA]</scope>
    <source>
        <strain evidence="3">DSM 41981</strain>
    </source>
</reference>
<evidence type="ECO:0000313" key="2">
    <source>
        <dbReference type="EMBL" id="MDT0436374.1"/>
    </source>
</evidence>
<dbReference type="AlphaFoldDB" id="A0ABD5ERT0"/>
<dbReference type="Proteomes" id="UP001183535">
    <property type="component" value="Unassembled WGS sequence"/>
</dbReference>
<name>A0ABD5ERT0_9ACTN</name>
<evidence type="ECO:0000313" key="3">
    <source>
        <dbReference type="Proteomes" id="UP001183535"/>
    </source>
</evidence>
<organism evidence="2 3">
    <name type="scientific">Streptomyces doudnae</name>
    <dbReference type="NCBI Taxonomy" id="3075536"/>
    <lineage>
        <taxon>Bacteria</taxon>
        <taxon>Bacillati</taxon>
        <taxon>Actinomycetota</taxon>
        <taxon>Actinomycetes</taxon>
        <taxon>Kitasatosporales</taxon>
        <taxon>Streptomycetaceae</taxon>
        <taxon>Streptomyces</taxon>
    </lineage>
</organism>
<gene>
    <name evidence="2" type="ORF">RM877_16965</name>
</gene>
<evidence type="ECO:0000256" key="1">
    <source>
        <dbReference type="ARBA" id="ARBA00005254"/>
    </source>
</evidence>
<dbReference type="Pfam" id="PF00378">
    <property type="entry name" value="ECH_1"/>
    <property type="match status" value="1"/>
</dbReference>
<dbReference type="GO" id="GO:0003824">
    <property type="term" value="F:catalytic activity"/>
    <property type="evidence" value="ECO:0007669"/>
    <property type="project" value="UniProtKB-ARBA"/>
</dbReference>
<protein>
    <submittedName>
        <fullName evidence="2">Enoyl-CoA hydratase/isomerase family protein</fullName>
    </submittedName>
</protein>
<dbReference type="RefSeq" id="WP_093823691.1">
    <property type="nucleotide sequence ID" value="NZ_JAVRES010000007.1"/>
</dbReference>
<comment type="caution">
    <text evidence="2">The sequence shown here is derived from an EMBL/GenBank/DDBJ whole genome shotgun (WGS) entry which is preliminary data.</text>
</comment>
<proteinExistence type="inferred from homology"/>
<keyword evidence="3" id="KW-1185">Reference proteome</keyword>
<sequence>MDRVTAPPVRLQTEGTLATLTLQRGERANALTADMVDLMLSGVEAAQAAACTVLVIRSAERQFCGGFDLGLDTSDPTASAVLTLRFLRIGLLLERVMTSGMLTIAAVEGPAIGAGADLVAACDVRIGTERARFRFPGSAFGVVLGVSRLSQLVGPARAVQLGASGAVLDARAASASGLLTEVVADGRLEDAVRETVDAVHRSPGVLAALKEATQQRDPAGLGSLARSLARSPDLAGSLAHYTRGSLPGPARCQHDER</sequence>
<dbReference type="InterPro" id="IPR051683">
    <property type="entry name" value="Enoyl-CoA_Hydratase/Isomerase"/>
</dbReference>
<dbReference type="PANTHER" id="PTHR42964">
    <property type="entry name" value="ENOYL-COA HYDRATASE"/>
    <property type="match status" value="1"/>
</dbReference>
<dbReference type="InterPro" id="IPR001753">
    <property type="entry name" value="Enoyl-CoA_hydra/iso"/>
</dbReference>
<dbReference type="EMBL" id="JAVRES010000007">
    <property type="protein sequence ID" value="MDT0436374.1"/>
    <property type="molecule type" value="Genomic_DNA"/>
</dbReference>
<dbReference type="PANTHER" id="PTHR42964:SF1">
    <property type="entry name" value="POLYKETIDE BIOSYNTHESIS ENOYL-COA HYDRATASE PKSH-RELATED"/>
    <property type="match status" value="1"/>
</dbReference>
<accession>A0ABD5ERT0</accession>
<comment type="similarity">
    <text evidence="1">Belongs to the enoyl-CoA hydratase/isomerase family.</text>
</comment>
<dbReference type="CDD" id="cd06558">
    <property type="entry name" value="crotonase-like"/>
    <property type="match status" value="1"/>
</dbReference>
<dbReference type="InterPro" id="IPR029045">
    <property type="entry name" value="ClpP/crotonase-like_dom_sf"/>
</dbReference>
<dbReference type="Gene3D" id="3.90.226.10">
    <property type="entry name" value="2-enoyl-CoA Hydratase, Chain A, domain 1"/>
    <property type="match status" value="1"/>
</dbReference>
<dbReference type="SUPFAM" id="SSF52096">
    <property type="entry name" value="ClpP/crotonase"/>
    <property type="match status" value="1"/>
</dbReference>